<keyword evidence="4" id="KW-1185">Reference proteome</keyword>
<feature type="compositionally biased region" description="Polar residues" evidence="1">
    <location>
        <begin position="79"/>
        <end position="95"/>
    </location>
</feature>
<evidence type="ECO:0000256" key="1">
    <source>
        <dbReference type="SAM" id="MobiDB-lite"/>
    </source>
</evidence>
<dbReference type="Proteomes" id="UP000664169">
    <property type="component" value="Unassembled WGS sequence"/>
</dbReference>
<dbReference type="EMBL" id="CAJPDQ010000028">
    <property type="protein sequence ID" value="CAF9927800.1"/>
    <property type="molecule type" value="Genomic_DNA"/>
</dbReference>
<dbReference type="AlphaFoldDB" id="A0A8H3IU02"/>
<gene>
    <name evidence="3" type="ORF">GOMPHAMPRED_004489</name>
</gene>
<feature type="compositionally biased region" description="Low complexity" evidence="1">
    <location>
        <begin position="60"/>
        <end position="78"/>
    </location>
</feature>
<feature type="compositionally biased region" description="Low complexity" evidence="1">
    <location>
        <begin position="117"/>
        <end position="141"/>
    </location>
</feature>
<evidence type="ECO:0000313" key="4">
    <source>
        <dbReference type="Proteomes" id="UP000664169"/>
    </source>
</evidence>
<keyword evidence="2" id="KW-0732">Signal</keyword>
<feature type="signal peptide" evidence="2">
    <location>
        <begin position="1"/>
        <end position="18"/>
    </location>
</feature>
<name>A0A8H3IU02_9LECA</name>
<feature type="chain" id="PRO_5034304479" evidence="2">
    <location>
        <begin position="19"/>
        <end position="289"/>
    </location>
</feature>
<accession>A0A8H3IU02</accession>
<protein>
    <submittedName>
        <fullName evidence="3">Uncharacterized protein</fullName>
    </submittedName>
</protein>
<feature type="region of interest" description="Disordered" evidence="1">
    <location>
        <begin position="40"/>
        <end position="145"/>
    </location>
</feature>
<organism evidence="3 4">
    <name type="scientific">Gomphillus americanus</name>
    <dbReference type="NCBI Taxonomy" id="1940652"/>
    <lineage>
        <taxon>Eukaryota</taxon>
        <taxon>Fungi</taxon>
        <taxon>Dikarya</taxon>
        <taxon>Ascomycota</taxon>
        <taxon>Pezizomycotina</taxon>
        <taxon>Lecanoromycetes</taxon>
        <taxon>OSLEUM clade</taxon>
        <taxon>Ostropomycetidae</taxon>
        <taxon>Ostropales</taxon>
        <taxon>Graphidaceae</taxon>
        <taxon>Gomphilloideae</taxon>
        <taxon>Gomphillus</taxon>
    </lineage>
</organism>
<proteinExistence type="predicted"/>
<comment type="caution">
    <text evidence="3">The sequence shown here is derived from an EMBL/GenBank/DDBJ whole genome shotgun (WGS) entry which is preliminary data.</text>
</comment>
<sequence length="289" mass="30944">MKYLYLLLSWWYAGSVMAVARSGMVIRGLELPRRTLRDESSYMLLRPRTNHKSPKKNEKASSSASSSQPSNQQPGSPNTAASASRTFTSLPQESVPQLGPVKTRRGRTALMFAASYSDPQQSTSKASSSRRSPSPSMQRVSGDPLSAMAIVRGPATVETDTAIPDSKKKVSVAKDDYHFVNIQSKEGISAGAHIFKGGAITAATTGDTTAGTIDTRLGGKGHLVNQRDIGEYSHKVDKGIKFERAIHSEDPSTTNVGTIAMLEGPGALNAGAAEVAPERKETKVYKKYG</sequence>
<evidence type="ECO:0000313" key="3">
    <source>
        <dbReference type="EMBL" id="CAF9927800.1"/>
    </source>
</evidence>
<evidence type="ECO:0000256" key="2">
    <source>
        <dbReference type="SAM" id="SignalP"/>
    </source>
</evidence>
<reference evidence="3" key="1">
    <citation type="submission" date="2021-03" db="EMBL/GenBank/DDBJ databases">
        <authorList>
            <person name="Tagirdzhanova G."/>
        </authorList>
    </citation>
    <scope>NUCLEOTIDE SEQUENCE</scope>
</reference>